<evidence type="ECO:0000313" key="2">
    <source>
        <dbReference type="EMBL" id="KAA6375627.1"/>
    </source>
</evidence>
<organism evidence="2 3">
    <name type="scientific">Streblomastix strix</name>
    <dbReference type="NCBI Taxonomy" id="222440"/>
    <lineage>
        <taxon>Eukaryota</taxon>
        <taxon>Metamonada</taxon>
        <taxon>Preaxostyla</taxon>
        <taxon>Oxymonadida</taxon>
        <taxon>Streblomastigidae</taxon>
        <taxon>Streblomastix</taxon>
    </lineage>
</organism>
<proteinExistence type="predicted"/>
<evidence type="ECO:0000256" key="1">
    <source>
        <dbReference type="SAM" id="MobiDB-lite"/>
    </source>
</evidence>
<sequence length="85" mass="9960">MSKNPVMPEPSEPTLIVKFDTQKFTTRTFTTIIVVQQNTGDEIKKFLYSVHQPMPQDIERQLKPRQAVSEEPQQQLRVYSKQQRA</sequence>
<reference evidence="2 3" key="1">
    <citation type="submission" date="2019-03" db="EMBL/GenBank/DDBJ databases">
        <title>Single cell metagenomics reveals metabolic interactions within the superorganism composed of flagellate Streblomastix strix and complex community of Bacteroidetes bacteria on its surface.</title>
        <authorList>
            <person name="Treitli S.C."/>
            <person name="Kolisko M."/>
            <person name="Husnik F."/>
            <person name="Keeling P."/>
            <person name="Hampl V."/>
        </authorList>
    </citation>
    <scope>NUCLEOTIDE SEQUENCE [LARGE SCALE GENOMIC DNA]</scope>
    <source>
        <strain evidence="2">ST1C</strain>
    </source>
</reference>
<protein>
    <submittedName>
        <fullName evidence="2">Uncharacterized protein</fullName>
    </submittedName>
</protein>
<feature type="compositionally biased region" description="Polar residues" evidence="1">
    <location>
        <begin position="71"/>
        <end position="85"/>
    </location>
</feature>
<comment type="caution">
    <text evidence="2">The sequence shown here is derived from an EMBL/GenBank/DDBJ whole genome shotgun (WGS) entry which is preliminary data.</text>
</comment>
<dbReference type="Proteomes" id="UP000324800">
    <property type="component" value="Unassembled WGS sequence"/>
</dbReference>
<feature type="region of interest" description="Disordered" evidence="1">
    <location>
        <begin position="64"/>
        <end position="85"/>
    </location>
</feature>
<evidence type="ECO:0000313" key="3">
    <source>
        <dbReference type="Proteomes" id="UP000324800"/>
    </source>
</evidence>
<dbReference type="EMBL" id="SNRW01011099">
    <property type="protein sequence ID" value="KAA6375627.1"/>
    <property type="molecule type" value="Genomic_DNA"/>
</dbReference>
<name>A0A5J4UZ52_9EUKA</name>
<accession>A0A5J4UZ52</accession>
<dbReference type="AlphaFoldDB" id="A0A5J4UZ52"/>
<gene>
    <name evidence="2" type="ORF">EZS28_028846</name>
</gene>